<keyword evidence="3" id="KW-1185">Reference proteome</keyword>
<name>T1J3C6_STRMM</name>
<protein>
    <submittedName>
        <fullName evidence="2">Uncharacterized protein</fullName>
    </submittedName>
</protein>
<sequence length="142" mass="15917">METTSSIVRHLYAFSNALARWHQDQRFGVHLQTSSTQNDLEDRSSEGCVRRTRRTPKSMSYSPPLEKTLGRPIQKLCLLESNNVSEVTLQAGGSLIELRISKISRCLTRIKSVSKIITKAAQLPRPPSKTAVKAADRQRNGQ</sequence>
<reference evidence="3" key="1">
    <citation type="submission" date="2011-05" db="EMBL/GenBank/DDBJ databases">
        <authorList>
            <person name="Richards S.R."/>
            <person name="Qu J."/>
            <person name="Jiang H."/>
            <person name="Jhangiani S.N."/>
            <person name="Agravi P."/>
            <person name="Goodspeed R."/>
            <person name="Gross S."/>
            <person name="Mandapat C."/>
            <person name="Jackson L."/>
            <person name="Mathew T."/>
            <person name="Pu L."/>
            <person name="Thornton R."/>
            <person name="Saada N."/>
            <person name="Wilczek-Boney K.B."/>
            <person name="Lee S."/>
            <person name="Kovar C."/>
            <person name="Wu Y."/>
            <person name="Scherer S.E."/>
            <person name="Worley K.C."/>
            <person name="Muzny D.M."/>
            <person name="Gibbs R."/>
        </authorList>
    </citation>
    <scope>NUCLEOTIDE SEQUENCE</scope>
    <source>
        <strain evidence="3">Brora</strain>
    </source>
</reference>
<accession>T1J3C6</accession>
<evidence type="ECO:0000256" key="1">
    <source>
        <dbReference type="SAM" id="MobiDB-lite"/>
    </source>
</evidence>
<reference evidence="2" key="2">
    <citation type="submission" date="2015-02" db="UniProtKB">
        <authorList>
            <consortium name="EnsemblMetazoa"/>
        </authorList>
    </citation>
    <scope>IDENTIFICATION</scope>
</reference>
<evidence type="ECO:0000313" key="2">
    <source>
        <dbReference type="EnsemblMetazoa" id="SMAR008090-PA"/>
    </source>
</evidence>
<organism evidence="2 3">
    <name type="scientific">Strigamia maritima</name>
    <name type="common">European centipede</name>
    <name type="synonym">Geophilus maritimus</name>
    <dbReference type="NCBI Taxonomy" id="126957"/>
    <lineage>
        <taxon>Eukaryota</taxon>
        <taxon>Metazoa</taxon>
        <taxon>Ecdysozoa</taxon>
        <taxon>Arthropoda</taxon>
        <taxon>Myriapoda</taxon>
        <taxon>Chilopoda</taxon>
        <taxon>Pleurostigmophora</taxon>
        <taxon>Geophilomorpha</taxon>
        <taxon>Linotaeniidae</taxon>
        <taxon>Strigamia</taxon>
    </lineage>
</organism>
<dbReference type="HOGENOM" id="CLU_1820675_0_0_1"/>
<proteinExistence type="predicted"/>
<dbReference type="EMBL" id="JH431822">
    <property type="status" value="NOT_ANNOTATED_CDS"/>
    <property type="molecule type" value="Genomic_DNA"/>
</dbReference>
<feature type="region of interest" description="Disordered" evidence="1">
    <location>
        <begin position="121"/>
        <end position="142"/>
    </location>
</feature>
<dbReference type="EnsemblMetazoa" id="SMAR008090-RA">
    <property type="protein sequence ID" value="SMAR008090-PA"/>
    <property type="gene ID" value="SMAR008090"/>
</dbReference>
<dbReference type="Proteomes" id="UP000014500">
    <property type="component" value="Unassembled WGS sequence"/>
</dbReference>
<evidence type="ECO:0000313" key="3">
    <source>
        <dbReference type="Proteomes" id="UP000014500"/>
    </source>
</evidence>
<dbReference type="AlphaFoldDB" id="T1J3C6"/>